<feature type="domain" description="Htaa" evidence="4">
    <location>
        <begin position="269"/>
        <end position="434"/>
    </location>
</feature>
<feature type="chain" id="PRO_5046603747" evidence="3">
    <location>
        <begin position="33"/>
        <end position="525"/>
    </location>
</feature>
<accession>A0ABY3WQ68</accession>
<keyword evidence="2" id="KW-0472">Membrane</keyword>
<dbReference type="InterPro" id="IPR007331">
    <property type="entry name" value="Htaa"/>
</dbReference>
<evidence type="ECO:0000256" key="1">
    <source>
        <dbReference type="SAM" id="MobiDB-lite"/>
    </source>
</evidence>
<reference evidence="5 6" key="1">
    <citation type="submission" date="2021-03" db="EMBL/GenBank/DDBJ databases">
        <title>Complete genome of Streptomyces formicae strain 1H-GS9 (DSM 100524).</title>
        <authorList>
            <person name="Atanasov K.E."/>
            <person name="Altabella T."/>
            <person name="Ferrer A."/>
        </authorList>
    </citation>
    <scope>NUCLEOTIDE SEQUENCE [LARGE SCALE GENOMIC DNA]</scope>
    <source>
        <strain evidence="5 6">1H-GS9</strain>
    </source>
</reference>
<organism evidence="5 6">
    <name type="scientific">Streptomyces formicae</name>
    <dbReference type="NCBI Taxonomy" id="1616117"/>
    <lineage>
        <taxon>Bacteria</taxon>
        <taxon>Bacillati</taxon>
        <taxon>Actinomycetota</taxon>
        <taxon>Actinomycetes</taxon>
        <taxon>Kitasatosporales</taxon>
        <taxon>Streptomycetaceae</taxon>
        <taxon>Streptomyces</taxon>
    </lineage>
</organism>
<feature type="compositionally biased region" description="Gly residues" evidence="1">
    <location>
        <begin position="445"/>
        <end position="485"/>
    </location>
</feature>
<evidence type="ECO:0000313" key="5">
    <source>
        <dbReference type="EMBL" id="UNM14762.1"/>
    </source>
</evidence>
<gene>
    <name evidence="5" type="ORF">J4032_27790</name>
</gene>
<proteinExistence type="predicted"/>
<sequence>MAVVRRPVALGAVIATAVALGATGFAALPALAAGSAAPAAAPKLEIVDGTLDWGLKESFRKYVAGPIAHGSVTVADGATQAANNGAFTFTGAKGTYDTATHASDTAFRGSVHFLGHGGILDVKVGDIKVATGTTSGTITADFTSKKMDGTVVTKDDAVIADLDLTGITPGRGEGGATVLANIPAELTADGAEAFAGFYEAGTALDPATLSVKAAAPSPSPTDDPSSSPSPTGDPTSSPSPTGGLSPSSSSSTGDPSTTPSAPADGTIVDGNLDWGLKESFRTYVVGPIAGGKVELADGAVKNGEIYRFTKADGSFDAAEQNLSAEFDGSVRFLGHKEADGTYVLDLKLSGLQARVKNGKGTLVADVSSKDRETHKVSTFEDLPLASLDLPDGKLSAKDGVVTLRDVPAGLTADGAQAFAGFYEAGTELDKVSLSVALDEDAELPGGTGGSTGGGTGGSASGGSTGGTTAGTAGGGTVGGSVGGGSLASTGSDLPAGALLAASGAVAAAGAGVVVAVRRRQSAPQS</sequence>
<evidence type="ECO:0000256" key="3">
    <source>
        <dbReference type="SAM" id="SignalP"/>
    </source>
</evidence>
<evidence type="ECO:0000256" key="2">
    <source>
        <dbReference type="SAM" id="Phobius"/>
    </source>
</evidence>
<feature type="signal peptide" evidence="3">
    <location>
        <begin position="1"/>
        <end position="32"/>
    </location>
</feature>
<dbReference type="EMBL" id="CP071872">
    <property type="protein sequence ID" value="UNM14762.1"/>
    <property type="molecule type" value="Genomic_DNA"/>
</dbReference>
<feature type="domain" description="Htaa" evidence="4">
    <location>
        <begin position="48"/>
        <end position="210"/>
    </location>
</feature>
<evidence type="ECO:0000313" key="6">
    <source>
        <dbReference type="Proteomes" id="UP000828924"/>
    </source>
</evidence>
<dbReference type="Pfam" id="PF04213">
    <property type="entry name" value="HtaA"/>
    <property type="match status" value="2"/>
</dbReference>
<protein>
    <submittedName>
        <fullName evidence="5">HtaA domain-containing protein</fullName>
    </submittedName>
</protein>
<keyword evidence="2" id="KW-1133">Transmembrane helix</keyword>
<feature type="region of interest" description="Disordered" evidence="1">
    <location>
        <begin position="441"/>
        <end position="486"/>
    </location>
</feature>
<dbReference type="RefSeq" id="WP_242335118.1">
    <property type="nucleotide sequence ID" value="NZ_CP071872.1"/>
</dbReference>
<keyword evidence="3" id="KW-0732">Signal</keyword>
<dbReference type="Proteomes" id="UP000828924">
    <property type="component" value="Chromosome"/>
</dbReference>
<feature type="transmembrane region" description="Helical" evidence="2">
    <location>
        <begin position="495"/>
        <end position="516"/>
    </location>
</feature>
<keyword evidence="2" id="KW-0812">Transmembrane</keyword>
<evidence type="ECO:0000259" key="4">
    <source>
        <dbReference type="Pfam" id="PF04213"/>
    </source>
</evidence>
<keyword evidence="6" id="KW-1185">Reference proteome</keyword>
<name>A0ABY3WQ68_9ACTN</name>
<feature type="compositionally biased region" description="Low complexity" evidence="1">
    <location>
        <begin position="220"/>
        <end position="260"/>
    </location>
</feature>
<feature type="region of interest" description="Disordered" evidence="1">
    <location>
        <begin position="212"/>
        <end position="266"/>
    </location>
</feature>